<reference evidence="1" key="1">
    <citation type="submission" date="2020-07" db="EMBL/GenBank/DDBJ databases">
        <authorList>
            <person name="Nieuwenhuis M."/>
            <person name="Van De Peppel L.J.J."/>
        </authorList>
    </citation>
    <scope>NUCLEOTIDE SEQUENCE</scope>
    <source>
        <strain evidence="1">AP01</strain>
        <tissue evidence="1">Mycelium</tissue>
    </source>
</reference>
<dbReference type="EMBL" id="JABCKV010000541">
    <property type="protein sequence ID" value="KAG5640724.1"/>
    <property type="molecule type" value="Genomic_DNA"/>
</dbReference>
<dbReference type="AlphaFoldDB" id="A0A9P7K931"/>
<evidence type="ECO:0000313" key="2">
    <source>
        <dbReference type="Proteomes" id="UP000775547"/>
    </source>
</evidence>
<dbReference type="Proteomes" id="UP000775547">
    <property type="component" value="Unassembled WGS sequence"/>
</dbReference>
<name>A0A9P7K931_9AGAR</name>
<accession>A0A9P7K931</accession>
<reference evidence="1" key="2">
    <citation type="submission" date="2021-10" db="EMBL/GenBank/DDBJ databases">
        <title>Phylogenomics reveals ancestral predisposition of the termite-cultivated fungus Termitomyces towards a domesticated lifestyle.</title>
        <authorList>
            <person name="Auxier B."/>
            <person name="Grum-Grzhimaylo A."/>
            <person name="Cardenas M.E."/>
            <person name="Lodge J.D."/>
            <person name="Laessoe T."/>
            <person name="Pedersen O."/>
            <person name="Smith M.E."/>
            <person name="Kuyper T.W."/>
            <person name="Franco-Molano E.A."/>
            <person name="Baroni T.J."/>
            <person name="Aanen D.K."/>
        </authorList>
    </citation>
    <scope>NUCLEOTIDE SEQUENCE</scope>
    <source>
        <strain evidence="1">AP01</strain>
        <tissue evidence="1">Mycelium</tissue>
    </source>
</reference>
<evidence type="ECO:0000313" key="1">
    <source>
        <dbReference type="EMBL" id="KAG5640724.1"/>
    </source>
</evidence>
<proteinExistence type="predicted"/>
<keyword evidence="2" id="KW-1185">Reference proteome</keyword>
<feature type="non-terminal residue" evidence="1">
    <location>
        <position position="368"/>
    </location>
</feature>
<organism evidence="1 2">
    <name type="scientific">Asterophora parasitica</name>
    <dbReference type="NCBI Taxonomy" id="117018"/>
    <lineage>
        <taxon>Eukaryota</taxon>
        <taxon>Fungi</taxon>
        <taxon>Dikarya</taxon>
        <taxon>Basidiomycota</taxon>
        <taxon>Agaricomycotina</taxon>
        <taxon>Agaricomycetes</taxon>
        <taxon>Agaricomycetidae</taxon>
        <taxon>Agaricales</taxon>
        <taxon>Tricholomatineae</taxon>
        <taxon>Lyophyllaceae</taxon>
        <taxon>Asterophora</taxon>
    </lineage>
</organism>
<protein>
    <submittedName>
        <fullName evidence="1">Uncharacterized protein</fullName>
    </submittedName>
</protein>
<dbReference type="OrthoDB" id="2393824at2759"/>
<comment type="caution">
    <text evidence="1">The sequence shown here is derived from an EMBL/GenBank/DDBJ whole genome shotgun (WGS) entry which is preliminary data.</text>
</comment>
<sequence length="368" mass="41604">MIDHRLLLNTSGAGKTRLMLEGLCDEWGLYFTCRSGVDNIGSSDIQSITGFKSDLAEKYGYLQECGGFSREIPLDHSDRALLLTRNAQCTNRFFQAAITARILSFLLFLDAAQDHKEVPTQVKKKIWTLVQTNSQLLSWDDQPFSDLFSQLTAVLCHGDPEILRGATVEILNSCLEHIKANSLRCVIDEAQTAAETLPKAFHSTGEKPKHRPVLRALLAKWMSFQLGFVITGTSLNRDIVADALSSTVGKQPGIQTGITDVGKLFGPSDVRLYLEKYLDPEDIQNIARGELVRRACYWLTGRPRFTASYIEYLLHHGLKNPHRVLTKYIDHLTKFTPNDGEAWERMEVTKLTWEVGYPPRPFDFERIQ</sequence>
<gene>
    <name evidence="1" type="ORF">DXG03_007423</name>
</gene>